<dbReference type="NCBIfam" id="TIGR01486">
    <property type="entry name" value="HAD-SF-IIB-MPGP"/>
    <property type="match status" value="1"/>
</dbReference>
<dbReference type="EMBL" id="CP066786">
    <property type="protein sequence ID" value="QQM29351.1"/>
    <property type="molecule type" value="Genomic_DNA"/>
</dbReference>
<dbReference type="InterPro" id="IPR036412">
    <property type="entry name" value="HAD-like_sf"/>
</dbReference>
<dbReference type="Pfam" id="PF08282">
    <property type="entry name" value="Hydrolase_3"/>
    <property type="match status" value="2"/>
</dbReference>
<protein>
    <submittedName>
        <fullName evidence="4">HAD-IIB family hydrolase</fullName>
    </submittedName>
</protein>
<evidence type="ECO:0000256" key="3">
    <source>
        <dbReference type="ARBA" id="ARBA00022842"/>
    </source>
</evidence>
<keyword evidence="3" id="KW-0460">Magnesium</keyword>
<dbReference type="SFLD" id="SFLDG01140">
    <property type="entry name" value="C2.B:_Phosphomannomutase_and_P"/>
    <property type="match status" value="1"/>
</dbReference>
<dbReference type="InterPro" id="IPR023214">
    <property type="entry name" value="HAD_sf"/>
</dbReference>
<dbReference type="KEGG" id="mlut:JET14_13570"/>
<dbReference type="Gene3D" id="3.40.50.1000">
    <property type="entry name" value="HAD superfamily/HAD-like"/>
    <property type="match status" value="1"/>
</dbReference>
<gene>
    <name evidence="4" type="ORF">JET14_13570</name>
</gene>
<sequence>MKIVFTDLDGTLLDHETYSLEPARPALDALKGRGIPIILASSKTEAEMRPIAADIGIEDPMIVENGAGIVGLPGADGGETDTYQRLRAALEAMPPALRQKFRGFGDWSDEEVAEKTGMRLEAARLARQRQFSEPGLWCGSEDEREEFRALLAKSGFQAVQGGRFFTLIPETSKADAMHRVAEAYRKTMGEDVFTIALGDAPNDAAMLEAADRGFIIANPAHAPLAETPREREGHILRSDKAGPSGWNDMILQLLAQYSW</sequence>
<dbReference type="InterPro" id="IPR006379">
    <property type="entry name" value="HAD-SF_hydro_IIB"/>
</dbReference>
<dbReference type="GO" id="GO:0051479">
    <property type="term" value="P:mannosylglycerate biosynthetic process"/>
    <property type="evidence" value="ECO:0007669"/>
    <property type="project" value="InterPro"/>
</dbReference>
<evidence type="ECO:0000313" key="4">
    <source>
        <dbReference type="EMBL" id="QQM29351.1"/>
    </source>
</evidence>
<dbReference type="GO" id="GO:0050531">
    <property type="term" value="F:mannosyl-3-phosphoglycerate phosphatase activity"/>
    <property type="evidence" value="ECO:0007669"/>
    <property type="project" value="InterPro"/>
</dbReference>
<organism evidence="4 5">
    <name type="scientific">Martelella lutilitoris</name>
    <dbReference type="NCBI Taxonomy" id="2583532"/>
    <lineage>
        <taxon>Bacteria</taxon>
        <taxon>Pseudomonadati</taxon>
        <taxon>Pseudomonadota</taxon>
        <taxon>Alphaproteobacteria</taxon>
        <taxon>Hyphomicrobiales</taxon>
        <taxon>Aurantimonadaceae</taxon>
        <taxon>Martelella</taxon>
    </lineage>
</organism>
<dbReference type="RefSeq" id="WP_200334204.1">
    <property type="nucleotide sequence ID" value="NZ_CP066786.1"/>
</dbReference>
<accession>A0A7T7HHM1</accession>
<dbReference type="GO" id="GO:0005829">
    <property type="term" value="C:cytosol"/>
    <property type="evidence" value="ECO:0007669"/>
    <property type="project" value="TreeGrafter"/>
</dbReference>
<keyword evidence="1" id="KW-0479">Metal-binding</keyword>
<reference evidence="4 5" key="1">
    <citation type="submission" date="2020-12" db="EMBL/GenBank/DDBJ databases">
        <authorList>
            <person name="Zheng R.K."/>
            <person name="Sun C.M."/>
        </authorList>
    </citation>
    <scope>NUCLEOTIDE SEQUENCE [LARGE SCALE GENOMIC DNA]</scope>
    <source>
        <strain evidence="4 5">ZRK001</strain>
    </source>
</reference>
<dbReference type="SUPFAM" id="SSF56784">
    <property type="entry name" value="HAD-like"/>
    <property type="match status" value="1"/>
</dbReference>
<dbReference type="Gene3D" id="3.30.980.20">
    <property type="entry name" value="Putative mannosyl-3-phosphoglycerate phosphatase, domain 2"/>
    <property type="match status" value="1"/>
</dbReference>
<dbReference type="PANTHER" id="PTHR10000">
    <property type="entry name" value="PHOSPHOSERINE PHOSPHATASE"/>
    <property type="match status" value="1"/>
</dbReference>
<dbReference type="GO" id="GO:0000287">
    <property type="term" value="F:magnesium ion binding"/>
    <property type="evidence" value="ECO:0007669"/>
    <property type="project" value="TreeGrafter"/>
</dbReference>
<evidence type="ECO:0000256" key="2">
    <source>
        <dbReference type="ARBA" id="ARBA00022801"/>
    </source>
</evidence>
<evidence type="ECO:0000256" key="1">
    <source>
        <dbReference type="ARBA" id="ARBA00022723"/>
    </source>
</evidence>
<dbReference type="InterPro" id="IPR006381">
    <property type="entry name" value="HAD-SF-IIB-MPGP"/>
</dbReference>
<dbReference type="SFLD" id="SFLDG01142">
    <property type="entry name" value="C2.B.2:_Mannosyl-3-phosphoglyc"/>
    <property type="match status" value="1"/>
</dbReference>
<name>A0A7T7HHM1_9HYPH</name>
<keyword evidence="2 4" id="KW-0378">Hydrolase</keyword>
<dbReference type="SFLD" id="SFLDS00003">
    <property type="entry name" value="Haloacid_Dehalogenase"/>
    <property type="match status" value="1"/>
</dbReference>
<dbReference type="Proteomes" id="UP000596083">
    <property type="component" value="Chromosome"/>
</dbReference>
<dbReference type="PANTHER" id="PTHR10000:SF8">
    <property type="entry name" value="HAD SUPERFAMILY HYDROLASE-LIKE, TYPE 3"/>
    <property type="match status" value="1"/>
</dbReference>
<proteinExistence type="predicted"/>
<dbReference type="AlphaFoldDB" id="A0A7T7HHM1"/>
<dbReference type="NCBIfam" id="TIGR01484">
    <property type="entry name" value="HAD-SF-IIB"/>
    <property type="match status" value="1"/>
</dbReference>
<evidence type="ECO:0000313" key="5">
    <source>
        <dbReference type="Proteomes" id="UP000596083"/>
    </source>
</evidence>